<feature type="region of interest" description="Disordered" evidence="1">
    <location>
        <begin position="1"/>
        <end position="85"/>
    </location>
</feature>
<dbReference type="AlphaFoldDB" id="A0A5B7EAS3"/>
<evidence type="ECO:0000313" key="3">
    <source>
        <dbReference type="Proteomes" id="UP000324222"/>
    </source>
</evidence>
<evidence type="ECO:0000313" key="2">
    <source>
        <dbReference type="EMBL" id="MPC29894.1"/>
    </source>
</evidence>
<comment type="caution">
    <text evidence="2">The sequence shown here is derived from an EMBL/GenBank/DDBJ whole genome shotgun (WGS) entry which is preliminary data.</text>
</comment>
<dbReference type="EMBL" id="VSRR010002156">
    <property type="protein sequence ID" value="MPC29894.1"/>
    <property type="molecule type" value="Genomic_DNA"/>
</dbReference>
<accession>A0A5B7EAS3</accession>
<proteinExistence type="predicted"/>
<name>A0A5B7EAS3_PORTR</name>
<gene>
    <name evidence="2" type="ORF">E2C01_023147</name>
</gene>
<protein>
    <submittedName>
        <fullName evidence="2">Uncharacterized protein</fullName>
    </submittedName>
</protein>
<dbReference type="Proteomes" id="UP000324222">
    <property type="component" value="Unassembled WGS sequence"/>
</dbReference>
<evidence type="ECO:0000256" key="1">
    <source>
        <dbReference type="SAM" id="MobiDB-lite"/>
    </source>
</evidence>
<sequence>MTGKVDGGAVTVWGEGRGRGTWVSDMAKNGRNENEQRAVEMEDSKRCEMTSTKIRIRSKISVSNNKIKTDQTENSQKESKLKSERAREMKHFTLYALDDCFTSAHGRVPPTEFIAGRHDIQGT</sequence>
<feature type="compositionally biased region" description="Basic and acidic residues" evidence="1">
    <location>
        <begin position="67"/>
        <end position="85"/>
    </location>
</feature>
<feature type="compositionally biased region" description="Basic and acidic residues" evidence="1">
    <location>
        <begin position="28"/>
        <end position="48"/>
    </location>
</feature>
<keyword evidence="3" id="KW-1185">Reference proteome</keyword>
<organism evidence="2 3">
    <name type="scientific">Portunus trituberculatus</name>
    <name type="common">Swimming crab</name>
    <name type="synonym">Neptunus trituberculatus</name>
    <dbReference type="NCBI Taxonomy" id="210409"/>
    <lineage>
        <taxon>Eukaryota</taxon>
        <taxon>Metazoa</taxon>
        <taxon>Ecdysozoa</taxon>
        <taxon>Arthropoda</taxon>
        <taxon>Crustacea</taxon>
        <taxon>Multicrustacea</taxon>
        <taxon>Malacostraca</taxon>
        <taxon>Eumalacostraca</taxon>
        <taxon>Eucarida</taxon>
        <taxon>Decapoda</taxon>
        <taxon>Pleocyemata</taxon>
        <taxon>Brachyura</taxon>
        <taxon>Eubrachyura</taxon>
        <taxon>Portunoidea</taxon>
        <taxon>Portunidae</taxon>
        <taxon>Portuninae</taxon>
        <taxon>Portunus</taxon>
    </lineage>
</organism>
<reference evidence="2 3" key="1">
    <citation type="submission" date="2019-05" db="EMBL/GenBank/DDBJ databases">
        <title>Another draft genome of Portunus trituberculatus and its Hox gene families provides insights of decapod evolution.</title>
        <authorList>
            <person name="Jeong J.-H."/>
            <person name="Song I."/>
            <person name="Kim S."/>
            <person name="Choi T."/>
            <person name="Kim D."/>
            <person name="Ryu S."/>
            <person name="Kim W."/>
        </authorList>
    </citation>
    <scope>NUCLEOTIDE SEQUENCE [LARGE SCALE GENOMIC DNA]</scope>
    <source>
        <tissue evidence="2">Muscle</tissue>
    </source>
</reference>